<accession>A0A5C6YZ31</accession>
<dbReference type="OrthoDB" id="9799110at2"/>
<evidence type="ECO:0000256" key="13">
    <source>
        <dbReference type="RuleBase" id="RU004171"/>
    </source>
</evidence>
<evidence type="ECO:0000256" key="4">
    <source>
        <dbReference type="ARBA" id="ARBA00013213"/>
    </source>
</evidence>
<evidence type="ECO:0000256" key="2">
    <source>
        <dbReference type="ARBA" id="ARBA00005056"/>
    </source>
</evidence>
<keyword evidence="9 12" id="KW-0486">Methionine biosynthesis</keyword>
<dbReference type="GO" id="GO:0009088">
    <property type="term" value="P:threonine biosynthetic process"/>
    <property type="evidence" value="ECO:0007669"/>
    <property type="project" value="UniProtKB-UniPathway"/>
</dbReference>
<dbReference type="UniPathway" id="UPA00051">
    <property type="reaction ID" value="UER00465"/>
</dbReference>
<keyword evidence="17" id="KW-1185">Reference proteome</keyword>
<dbReference type="InterPro" id="IPR005106">
    <property type="entry name" value="Asp/hSer_DH_NAD-bd"/>
</dbReference>
<comment type="pathway">
    <text evidence="3 12">Amino-acid biosynthesis; L-methionine biosynthesis via de novo pathway; L-homoserine from L-aspartate: step 3/3.</text>
</comment>
<keyword evidence="8 12" id="KW-0560">Oxidoreductase</keyword>
<dbReference type="GO" id="GO:0016301">
    <property type="term" value="F:kinase activity"/>
    <property type="evidence" value="ECO:0007669"/>
    <property type="project" value="UniProtKB-KW"/>
</dbReference>
<dbReference type="PROSITE" id="PS01042">
    <property type="entry name" value="HOMOSER_DHGENASE"/>
    <property type="match status" value="1"/>
</dbReference>
<name>A0A5C6YZ31_9FLAO</name>
<reference evidence="16 17" key="1">
    <citation type="submission" date="2019-08" db="EMBL/GenBank/DDBJ databases">
        <title>Genome of Aequorivita antarctica SW49 (type strain).</title>
        <authorList>
            <person name="Bowman J.P."/>
        </authorList>
    </citation>
    <scope>NUCLEOTIDE SEQUENCE [LARGE SCALE GENOMIC DNA]</scope>
    <source>
        <strain evidence="16 17">SW49</strain>
    </source>
</reference>
<evidence type="ECO:0000313" key="17">
    <source>
        <dbReference type="Proteomes" id="UP000321497"/>
    </source>
</evidence>
<evidence type="ECO:0000256" key="12">
    <source>
        <dbReference type="RuleBase" id="RU000579"/>
    </source>
</evidence>
<gene>
    <name evidence="16" type="ORF">ESU54_09735</name>
</gene>
<dbReference type="PANTHER" id="PTHR43070">
    <property type="match status" value="1"/>
</dbReference>
<comment type="catalytic activity">
    <reaction evidence="11">
        <text>L-homoserine + NAD(+) = L-aspartate 4-semialdehyde + NADH + H(+)</text>
        <dbReference type="Rhea" id="RHEA:15757"/>
        <dbReference type="ChEBI" id="CHEBI:15378"/>
        <dbReference type="ChEBI" id="CHEBI:57476"/>
        <dbReference type="ChEBI" id="CHEBI:57540"/>
        <dbReference type="ChEBI" id="CHEBI:57945"/>
        <dbReference type="ChEBI" id="CHEBI:537519"/>
        <dbReference type="EC" id="1.1.1.3"/>
    </reaction>
    <physiologicalReaction direction="right-to-left" evidence="11">
        <dbReference type="Rhea" id="RHEA:15759"/>
    </physiologicalReaction>
</comment>
<comment type="pathway">
    <text evidence="2 12">Amino-acid biosynthesis; L-threonine biosynthesis; L-threonine from L-aspartate: step 3/5.</text>
</comment>
<keyword evidence="5 12" id="KW-0028">Amino-acid biosynthesis</keyword>
<feature type="domain" description="Homoserine dehydrogenase catalytic" evidence="14">
    <location>
        <begin position="172"/>
        <end position="374"/>
    </location>
</feature>
<proteinExistence type="inferred from homology"/>
<dbReference type="Gene3D" id="3.30.360.10">
    <property type="entry name" value="Dihydrodipicolinate Reductase, domain 2"/>
    <property type="match status" value="1"/>
</dbReference>
<dbReference type="InterPro" id="IPR019811">
    <property type="entry name" value="HDH_CS"/>
</dbReference>
<dbReference type="UniPathway" id="UPA00050">
    <property type="reaction ID" value="UER00063"/>
</dbReference>
<evidence type="ECO:0000256" key="7">
    <source>
        <dbReference type="ARBA" id="ARBA00022857"/>
    </source>
</evidence>
<comment type="catalytic activity">
    <reaction evidence="10">
        <text>L-homoserine + NADP(+) = L-aspartate 4-semialdehyde + NADPH + H(+)</text>
        <dbReference type="Rhea" id="RHEA:15761"/>
        <dbReference type="ChEBI" id="CHEBI:15378"/>
        <dbReference type="ChEBI" id="CHEBI:57476"/>
        <dbReference type="ChEBI" id="CHEBI:57783"/>
        <dbReference type="ChEBI" id="CHEBI:58349"/>
        <dbReference type="ChEBI" id="CHEBI:537519"/>
        <dbReference type="EC" id="1.1.1.3"/>
    </reaction>
    <physiologicalReaction direction="right-to-left" evidence="10">
        <dbReference type="Rhea" id="RHEA:15763"/>
    </physiologicalReaction>
</comment>
<dbReference type="FunFam" id="3.30.360.10:FF:000006">
    <property type="entry name" value="Bifunctional aspartokinase/homoserine dehydrogenase"/>
    <property type="match status" value="1"/>
</dbReference>
<dbReference type="PANTHER" id="PTHR43070:SF3">
    <property type="entry name" value="HOMOSERINE DEHYDROGENASE"/>
    <property type="match status" value="1"/>
</dbReference>
<dbReference type="SUPFAM" id="SSF51735">
    <property type="entry name" value="NAD(P)-binding Rossmann-fold domains"/>
    <property type="match status" value="1"/>
</dbReference>
<dbReference type="GO" id="GO:0004412">
    <property type="term" value="F:homoserine dehydrogenase activity"/>
    <property type="evidence" value="ECO:0007669"/>
    <property type="project" value="UniProtKB-EC"/>
</dbReference>
<evidence type="ECO:0000256" key="3">
    <source>
        <dbReference type="ARBA" id="ARBA00005062"/>
    </source>
</evidence>
<organism evidence="16 17">
    <name type="scientific">Aequorivita antarctica</name>
    <dbReference type="NCBI Taxonomy" id="153266"/>
    <lineage>
        <taxon>Bacteria</taxon>
        <taxon>Pseudomonadati</taxon>
        <taxon>Bacteroidota</taxon>
        <taxon>Flavobacteriia</taxon>
        <taxon>Flavobacteriales</taxon>
        <taxon>Flavobacteriaceae</taxon>
        <taxon>Aequorivita</taxon>
    </lineage>
</organism>
<dbReference type="GO" id="GO:0009086">
    <property type="term" value="P:methionine biosynthetic process"/>
    <property type="evidence" value="ECO:0007669"/>
    <property type="project" value="UniProtKB-KW"/>
</dbReference>
<dbReference type="EC" id="1.1.1.3" evidence="4 12"/>
<evidence type="ECO:0000256" key="10">
    <source>
        <dbReference type="ARBA" id="ARBA00048841"/>
    </source>
</evidence>
<evidence type="ECO:0000256" key="5">
    <source>
        <dbReference type="ARBA" id="ARBA00022605"/>
    </source>
</evidence>
<evidence type="ECO:0000313" key="16">
    <source>
        <dbReference type="EMBL" id="TXD72924.1"/>
    </source>
</evidence>
<dbReference type="Proteomes" id="UP000321497">
    <property type="component" value="Unassembled WGS sequence"/>
</dbReference>
<dbReference type="Gene3D" id="3.40.50.720">
    <property type="entry name" value="NAD(P)-binding Rossmann-like Domain"/>
    <property type="match status" value="1"/>
</dbReference>
<keyword evidence="7 12" id="KW-0521">NADP</keyword>
<dbReference type="Pfam" id="PF03447">
    <property type="entry name" value="NAD_binding_3"/>
    <property type="match status" value="1"/>
</dbReference>
<dbReference type="Pfam" id="PF00742">
    <property type="entry name" value="Homoserine_dh"/>
    <property type="match status" value="1"/>
</dbReference>
<dbReference type="InterPro" id="IPR011147">
    <property type="entry name" value="Bifunc_Aspkin/hSer_DH"/>
</dbReference>
<dbReference type="SUPFAM" id="SSF55347">
    <property type="entry name" value="Glyceraldehyde-3-phosphate dehydrogenase-like, C-terminal domain"/>
    <property type="match status" value="1"/>
</dbReference>
<keyword evidence="16" id="KW-0808">Transferase</keyword>
<evidence type="ECO:0000256" key="9">
    <source>
        <dbReference type="ARBA" id="ARBA00023167"/>
    </source>
</evidence>
<evidence type="ECO:0000259" key="15">
    <source>
        <dbReference type="Pfam" id="PF03447"/>
    </source>
</evidence>
<dbReference type="AlphaFoldDB" id="A0A5C6YZ31"/>
<comment type="caution">
    <text evidence="16">The sequence shown here is derived from an EMBL/GenBank/DDBJ whole genome shotgun (WGS) entry which is preliminary data.</text>
</comment>
<dbReference type="InterPro" id="IPR001342">
    <property type="entry name" value="HDH_cat"/>
</dbReference>
<dbReference type="GO" id="GO:0009090">
    <property type="term" value="P:homoserine biosynthetic process"/>
    <property type="evidence" value="ECO:0007669"/>
    <property type="project" value="UniProtKB-ARBA"/>
</dbReference>
<dbReference type="GO" id="GO:0050661">
    <property type="term" value="F:NADP binding"/>
    <property type="evidence" value="ECO:0007669"/>
    <property type="project" value="InterPro"/>
</dbReference>
<evidence type="ECO:0000256" key="8">
    <source>
        <dbReference type="ARBA" id="ARBA00023002"/>
    </source>
</evidence>
<dbReference type="GO" id="GO:0009089">
    <property type="term" value="P:lysine biosynthetic process via diaminopimelate"/>
    <property type="evidence" value="ECO:0007669"/>
    <property type="project" value="UniProtKB-ARBA"/>
</dbReference>
<evidence type="ECO:0000256" key="1">
    <source>
        <dbReference type="ARBA" id="ARBA00001920"/>
    </source>
</evidence>
<evidence type="ECO:0000259" key="14">
    <source>
        <dbReference type="Pfam" id="PF00742"/>
    </source>
</evidence>
<dbReference type="InterPro" id="IPR036291">
    <property type="entry name" value="NAD(P)-bd_dom_sf"/>
</dbReference>
<evidence type="ECO:0000256" key="11">
    <source>
        <dbReference type="ARBA" id="ARBA00049031"/>
    </source>
</evidence>
<keyword evidence="16" id="KW-0418">Kinase</keyword>
<keyword evidence="6 12" id="KW-0791">Threonine biosynthesis</keyword>
<dbReference type="EMBL" id="VORT01000006">
    <property type="protein sequence ID" value="TXD72924.1"/>
    <property type="molecule type" value="Genomic_DNA"/>
</dbReference>
<comment type="similarity">
    <text evidence="13">Belongs to the homoserine dehydrogenase family.</text>
</comment>
<comment type="cofactor">
    <cofactor evidence="1">
        <name>a metal cation</name>
        <dbReference type="ChEBI" id="CHEBI:25213"/>
    </cofactor>
</comment>
<sequence>MSAATVEIPLEQLINLEKIKKKKINIAIFGHGNVGRHLVNQIISSKEEISRRRDLELNIFAIANSKTVLLQQKGLGENWLEEKIETGKSYKPEEVISFAKNNNLQNLILVDNTADSDFVQNYSHFVENGFHLVSSNKIANTLDLNFYKELREKLTSKKRQYLYETNVGAGLPLIDTIKLLHLSGENITRIRGVFSGSLSYIFNTFSEEDRTFSSVLRSAIDKGFTEPDPREDLCGNDVGRKLLILARELDLHNEFADISIQNLIPKDLRNVSKEEFLERLQELDVPFQIKKKNQPHDCVLRYVADLHGDLSKETGAILNVNLVSVPKNSMLGILKGSDSLFEIYTENYGDNPIVIQGAGAGAAVTARGVFGDILRISDKDYN</sequence>
<evidence type="ECO:0000256" key="6">
    <source>
        <dbReference type="ARBA" id="ARBA00022697"/>
    </source>
</evidence>
<protein>
    <recommendedName>
        <fullName evidence="4 12">Homoserine dehydrogenase</fullName>
        <ecNumber evidence="4 12">1.1.1.3</ecNumber>
    </recommendedName>
</protein>
<feature type="domain" description="Aspartate/homoserine dehydrogenase NAD-binding" evidence="15">
    <location>
        <begin position="30"/>
        <end position="164"/>
    </location>
</feature>